<dbReference type="Gene3D" id="1.10.10.10">
    <property type="entry name" value="Winged helix-like DNA-binding domain superfamily/Winged helix DNA-binding domain"/>
    <property type="match status" value="1"/>
</dbReference>
<accession>A0A369K8I8</accession>
<evidence type="ECO:0000256" key="2">
    <source>
        <dbReference type="ARBA" id="ARBA00022679"/>
    </source>
</evidence>
<dbReference type="SUPFAM" id="SSF53335">
    <property type="entry name" value="S-adenosyl-L-methionine-dependent methyltransferases"/>
    <property type="match status" value="1"/>
</dbReference>
<keyword evidence="6" id="KW-1185">Reference proteome</keyword>
<protein>
    <submittedName>
        <fullName evidence="5">3-O-methyltransferase 2</fullName>
    </submittedName>
</protein>
<dbReference type="InterPro" id="IPR036390">
    <property type="entry name" value="WH_DNA-bd_sf"/>
</dbReference>
<evidence type="ECO:0000313" key="5">
    <source>
        <dbReference type="EMBL" id="RDB28143.1"/>
    </source>
</evidence>
<keyword evidence="1" id="KW-0489">Methyltransferase</keyword>
<dbReference type="EMBL" id="LUEZ02000012">
    <property type="protein sequence ID" value="RDB28143.1"/>
    <property type="molecule type" value="Genomic_DNA"/>
</dbReference>
<evidence type="ECO:0000259" key="4">
    <source>
        <dbReference type="Pfam" id="PF00891"/>
    </source>
</evidence>
<dbReference type="InterPro" id="IPR016461">
    <property type="entry name" value="COMT-like"/>
</dbReference>
<sequence length="448" mass="49427">MNTASFETGNSQALALARIISTQVEVIIAEYTAAGQSLPSLHSTTVGPFDTPERSSANLSKAIQVIEGACAQLCATVASPGHVVTNFEEPASMLVVVNGKIADLLLDRPEGVHVDELAKQAKLDSGKLGRILRLLATKHCFTEVKPNVFANNRLSMKLVSTDPVSSLVGHMTDEAQKSSAFLADTLADPRLGPSMLPEDASFKQVHGYSLFDYYKTGEGKERTDRFAQAMVGWAEVTGGGMLPKVYPWESLPEDTTICDVGGGNGHATLALVKAFPKFKIILQDLPDVVNQGKDYWKKEIPDAVDKQRIEFVPLDFFADSPVKDSDFYYIRHVLHDWPHNECIKILTNVRKALGPTSKLLIHEFVLQHLVRDPEQATLVGQAPEPLLPNYGVGRMRLYQQDINMMNLVNSKERTLPEFIEMGKETGFEFVKMWDSGEAALLEFRPVTV</sequence>
<dbReference type="PROSITE" id="PS51683">
    <property type="entry name" value="SAM_OMT_II"/>
    <property type="match status" value="1"/>
</dbReference>
<dbReference type="InterPro" id="IPR001077">
    <property type="entry name" value="COMT_C"/>
</dbReference>
<reference evidence="5" key="1">
    <citation type="submission" date="2018-04" db="EMBL/GenBank/DDBJ databases">
        <title>Whole genome sequencing of Hypsizygus marmoreus.</title>
        <authorList>
            <person name="Choi I.-G."/>
            <person name="Min B."/>
            <person name="Kim J.-G."/>
            <person name="Kim S."/>
            <person name="Oh Y.-L."/>
            <person name="Kong W.-S."/>
            <person name="Park H."/>
            <person name="Jeong J."/>
            <person name="Song E.-S."/>
        </authorList>
    </citation>
    <scope>NUCLEOTIDE SEQUENCE [LARGE SCALE GENOMIC DNA]</scope>
    <source>
        <strain evidence="5">51987-8</strain>
    </source>
</reference>
<dbReference type="Proteomes" id="UP000076154">
    <property type="component" value="Unassembled WGS sequence"/>
</dbReference>
<organism evidence="5 6">
    <name type="scientific">Hypsizygus marmoreus</name>
    <name type="common">White beech mushroom</name>
    <name type="synonym">Agaricus marmoreus</name>
    <dbReference type="NCBI Taxonomy" id="39966"/>
    <lineage>
        <taxon>Eukaryota</taxon>
        <taxon>Fungi</taxon>
        <taxon>Dikarya</taxon>
        <taxon>Basidiomycota</taxon>
        <taxon>Agaricomycotina</taxon>
        <taxon>Agaricomycetes</taxon>
        <taxon>Agaricomycetidae</taxon>
        <taxon>Agaricales</taxon>
        <taxon>Tricholomatineae</taxon>
        <taxon>Lyophyllaceae</taxon>
        <taxon>Hypsizygus</taxon>
    </lineage>
</organism>
<dbReference type="PANTHER" id="PTHR43712:SF2">
    <property type="entry name" value="O-METHYLTRANSFERASE CICE"/>
    <property type="match status" value="1"/>
</dbReference>
<dbReference type="GO" id="GO:0032259">
    <property type="term" value="P:methylation"/>
    <property type="evidence" value="ECO:0007669"/>
    <property type="project" value="UniProtKB-KW"/>
</dbReference>
<evidence type="ECO:0000313" key="6">
    <source>
        <dbReference type="Proteomes" id="UP000076154"/>
    </source>
</evidence>
<proteinExistence type="predicted"/>
<keyword evidence="3" id="KW-0949">S-adenosyl-L-methionine</keyword>
<feature type="domain" description="O-methyltransferase C-terminal" evidence="4">
    <location>
        <begin position="199"/>
        <end position="428"/>
    </location>
</feature>
<dbReference type="CDD" id="cd02440">
    <property type="entry name" value="AdoMet_MTases"/>
    <property type="match status" value="1"/>
</dbReference>
<dbReference type="InParanoid" id="A0A369K8I8"/>
<comment type="caution">
    <text evidence="5">The sequence shown here is derived from an EMBL/GenBank/DDBJ whole genome shotgun (WGS) entry which is preliminary data.</text>
</comment>
<dbReference type="AlphaFoldDB" id="A0A369K8I8"/>
<dbReference type="Gene3D" id="3.40.50.150">
    <property type="entry name" value="Vaccinia Virus protein VP39"/>
    <property type="match status" value="1"/>
</dbReference>
<dbReference type="GO" id="GO:0008171">
    <property type="term" value="F:O-methyltransferase activity"/>
    <property type="evidence" value="ECO:0007669"/>
    <property type="project" value="InterPro"/>
</dbReference>
<keyword evidence="2" id="KW-0808">Transferase</keyword>
<dbReference type="InterPro" id="IPR029063">
    <property type="entry name" value="SAM-dependent_MTases_sf"/>
</dbReference>
<dbReference type="STRING" id="39966.A0A369K8I8"/>
<evidence type="ECO:0000256" key="3">
    <source>
        <dbReference type="ARBA" id="ARBA00022691"/>
    </source>
</evidence>
<dbReference type="Pfam" id="PF00891">
    <property type="entry name" value="Methyltransf_2"/>
    <property type="match status" value="1"/>
</dbReference>
<dbReference type="OrthoDB" id="1606438at2759"/>
<name>A0A369K8I8_HYPMA</name>
<dbReference type="PANTHER" id="PTHR43712">
    <property type="entry name" value="PUTATIVE (AFU_ORTHOLOGUE AFUA_4G14580)-RELATED"/>
    <property type="match status" value="1"/>
</dbReference>
<evidence type="ECO:0000256" key="1">
    <source>
        <dbReference type="ARBA" id="ARBA00022603"/>
    </source>
</evidence>
<dbReference type="SUPFAM" id="SSF46785">
    <property type="entry name" value="Winged helix' DNA-binding domain"/>
    <property type="match status" value="1"/>
</dbReference>
<dbReference type="InterPro" id="IPR036388">
    <property type="entry name" value="WH-like_DNA-bd_sf"/>
</dbReference>
<gene>
    <name evidence="5" type="ORF">Hypma_001421</name>
</gene>